<feature type="compositionally biased region" description="Low complexity" evidence="1">
    <location>
        <begin position="14"/>
        <end position="23"/>
    </location>
</feature>
<organism evidence="2 3">
    <name type="scientific">Clupea harengus</name>
    <name type="common">Atlantic herring</name>
    <dbReference type="NCBI Taxonomy" id="7950"/>
    <lineage>
        <taxon>Eukaryota</taxon>
        <taxon>Metazoa</taxon>
        <taxon>Chordata</taxon>
        <taxon>Craniata</taxon>
        <taxon>Vertebrata</taxon>
        <taxon>Euteleostomi</taxon>
        <taxon>Actinopterygii</taxon>
        <taxon>Neopterygii</taxon>
        <taxon>Teleostei</taxon>
        <taxon>Clupei</taxon>
        <taxon>Clupeiformes</taxon>
        <taxon>Clupeoidei</taxon>
        <taxon>Clupeidae</taxon>
        <taxon>Clupea</taxon>
    </lineage>
</organism>
<dbReference type="GO" id="GO:0030496">
    <property type="term" value="C:midbody"/>
    <property type="evidence" value="ECO:0007669"/>
    <property type="project" value="TreeGrafter"/>
</dbReference>
<dbReference type="InterPro" id="IPR026618">
    <property type="entry name" value="MPLKIP-like_vertebrate"/>
</dbReference>
<dbReference type="Proteomes" id="UP000515152">
    <property type="component" value="Chromosome 25"/>
</dbReference>
<dbReference type="Pfam" id="PF15502">
    <property type="entry name" value="MPLKIP"/>
    <property type="match status" value="1"/>
</dbReference>
<dbReference type="PANTHER" id="PTHR22446:SF3">
    <property type="entry name" value="M-PHASE-SPECIFIC PLK1-INTERACTING PROTEIN"/>
    <property type="match status" value="1"/>
</dbReference>
<feature type="compositionally biased region" description="Low complexity" evidence="1">
    <location>
        <begin position="109"/>
        <end position="121"/>
    </location>
</feature>
<evidence type="ECO:0000313" key="2">
    <source>
        <dbReference type="Proteomes" id="UP000515152"/>
    </source>
</evidence>
<dbReference type="GeneID" id="105900593"/>
<feature type="compositionally biased region" description="Basic and acidic residues" evidence="1">
    <location>
        <begin position="139"/>
        <end position="152"/>
    </location>
</feature>
<dbReference type="KEGG" id="char:105900593"/>
<feature type="region of interest" description="Disordered" evidence="1">
    <location>
        <begin position="1"/>
        <end position="192"/>
    </location>
</feature>
<protein>
    <submittedName>
        <fullName evidence="3">M-phase-specific PLK1-interacting protein</fullName>
    </submittedName>
</protein>
<evidence type="ECO:0000256" key="1">
    <source>
        <dbReference type="SAM" id="MobiDB-lite"/>
    </source>
</evidence>
<dbReference type="OrthoDB" id="6086265at2759"/>
<dbReference type="GO" id="GO:0005634">
    <property type="term" value="C:nucleus"/>
    <property type="evidence" value="ECO:0007669"/>
    <property type="project" value="TreeGrafter"/>
</dbReference>
<accession>A0A6P3VXD1</accession>
<reference evidence="3" key="1">
    <citation type="submission" date="2025-08" db="UniProtKB">
        <authorList>
            <consortium name="RefSeq"/>
        </authorList>
    </citation>
    <scope>IDENTIFICATION</scope>
</reference>
<proteinExistence type="predicted"/>
<gene>
    <name evidence="3" type="primary">LOC105900593</name>
</gene>
<dbReference type="InterPro" id="IPR028265">
    <property type="entry name" value="TTDN1/SICKLE"/>
</dbReference>
<dbReference type="AlphaFoldDB" id="A0A6P3VXD1"/>
<dbReference type="GO" id="GO:0005813">
    <property type="term" value="C:centrosome"/>
    <property type="evidence" value="ECO:0007669"/>
    <property type="project" value="TreeGrafter"/>
</dbReference>
<name>A0A6P3VXD1_CLUHA</name>
<evidence type="ECO:0000313" key="3">
    <source>
        <dbReference type="RefSeq" id="XP_012683377.1"/>
    </source>
</evidence>
<keyword evidence="2" id="KW-1185">Reference proteome</keyword>
<feature type="compositionally biased region" description="Polar residues" evidence="1">
    <location>
        <begin position="125"/>
        <end position="135"/>
    </location>
</feature>
<dbReference type="PANTHER" id="PTHR22446">
    <property type="entry name" value="M-PHASE-SPECIFIC PLK1-INTERACTING PROTEIN"/>
    <property type="match status" value="1"/>
</dbReference>
<sequence length="192" mass="20869">MQRPDFRYPANTAGLLPRPGGFRSPPPGFVGGQGGMFSPPRGFAGGPPSPFGPRFGQYCGSPNSPPGEFRGSNNSFNRGGGSSGKTWQHGASPGQYTPRTPYANHRGNSPRQSPFQSPSPRHSGYQGSPRNSTPFRSPHGRERVADNVEKYYKPSMLQDPWADREPVSVTDVQQKCGKPQATNTGRQGRYYN</sequence>
<dbReference type="RefSeq" id="XP_012683377.1">
    <property type="nucleotide sequence ID" value="XM_012827923.3"/>
</dbReference>